<dbReference type="Proteomes" id="UP000799766">
    <property type="component" value="Unassembled WGS sequence"/>
</dbReference>
<sequence>MALLRSYINSLPTPAIPTRVKSSLATSSNDHPAGTLRESTFLHFRSRALGSNRSRPPAHTASPDSQRTYPSTLVRTPRLSPVRSTAPSRRPSRISPHLQPGPPSPWAATSPSTPAAARLTSKPARSHPPGTAWHSTQSATGPSCTPQRRRD</sequence>
<protein>
    <submittedName>
        <fullName evidence="2">Uncharacterized protein</fullName>
    </submittedName>
</protein>
<keyword evidence="3" id="KW-1185">Reference proteome</keyword>
<dbReference type="AlphaFoldDB" id="A0A6A6NXI2"/>
<feature type="compositionally biased region" description="Polar residues" evidence="1">
    <location>
        <begin position="62"/>
        <end position="74"/>
    </location>
</feature>
<feature type="compositionally biased region" description="Low complexity" evidence="1">
    <location>
        <begin position="106"/>
        <end position="117"/>
    </location>
</feature>
<feature type="region of interest" description="Disordered" evidence="1">
    <location>
        <begin position="22"/>
        <end position="151"/>
    </location>
</feature>
<evidence type="ECO:0000313" key="2">
    <source>
        <dbReference type="EMBL" id="KAF2456411.1"/>
    </source>
</evidence>
<name>A0A6A6NXI2_9PEZI</name>
<gene>
    <name evidence="2" type="ORF">BDY21DRAFT_49865</name>
</gene>
<reference evidence="2" key="1">
    <citation type="journal article" date="2020" name="Stud. Mycol.">
        <title>101 Dothideomycetes genomes: a test case for predicting lifestyles and emergence of pathogens.</title>
        <authorList>
            <person name="Haridas S."/>
            <person name="Albert R."/>
            <person name="Binder M."/>
            <person name="Bloem J."/>
            <person name="Labutti K."/>
            <person name="Salamov A."/>
            <person name="Andreopoulos B."/>
            <person name="Baker S."/>
            <person name="Barry K."/>
            <person name="Bills G."/>
            <person name="Bluhm B."/>
            <person name="Cannon C."/>
            <person name="Castanera R."/>
            <person name="Culley D."/>
            <person name="Daum C."/>
            <person name="Ezra D."/>
            <person name="Gonzalez J."/>
            <person name="Henrissat B."/>
            <person name="Kuo A."/>
            <person name="Liang C."/>
            <person name="Lipzen A."/>
            <person name="Lutzoni F."/>
            <person name="Magnuson J."/>
            <person name="Mondo S."/>
            <person name="Nolan M."/>
            <person name="Ohm R."/>
            <person name="Pangilinan J."/>
            <person name="Park H.-J."/>
            <person name="Ramirez L."/>
            <person name="Alfaro M."/>
            <person name="Sun H."/>
            <person name="Tritt A."/>
            <person name="Yoshinaga Y."/>
            <person name="Zwiers L.-H."/>
            <person name="Turgeon B."/>
            <person name="Goodwin S."/>
            <person name="Spatafora J."/>
            <person name="Crous P."/>
            <person name="Grigoriev I."/>
        </authorList>
    </citation>
    <scope>NUCLEOTIDE SEQUENCE</scope>
    <source>
        <strain evidence="2">ATCC 16933</strain>
    </source>
</reference>
<dbReference type="EMBL" id="MU001683">
    <property type="protein sequence ID" value="KAF2456411.1"/>
    <property type="molecule type" value="Genomic_DNA"/>
</dbReference>
<organism evidence="2 3">
    <name type="scientific">Lineolata rhizophorae</name>
    <dbReference type="NCBI Taxonomy" id="578093"/>
    <lineage>
        <taxon>Eukaryota</taxon>
        <taxon>Fungi</taxon>
        <taxon>Dikarya</taxon>
        <taxon>Ascomycota</taxon>
        <taxon>Pezizomycotina</taxon>
        <taxon>Dothideomycetes</taxon>
        <taxon>Dothideomycetes incertae sedis</taxon>
        <taxon>Lineolatales</taxon>
        <taxon>Lineolataceae</taxon>
        <taxon>Lineolata</taxon>
    </lineage>
</organism>
<feature type="compositionally biased region" description="Polar residues" evidence="1">
    <location>
        <begin position="133"/>
        <end position="151"/>
    </location>
</feature>
<evidence type="ECO:0000313" key="3">
    <source>
        <dbReference type="Proteomes" id="UP000799766"/>
    </source>
</evidence>
<evidence type="ECO:0000256" key="1">
    <source>
        <dbReference type="SAM" id="MobiDB-lite"/>
    </source>
</evidence>
<accession>A0A6A6NXI2</accession>
<proteinExistence type="predicted"/>